<keyword evidence="4 10" id="KW-0808">Transferase</keyword>
<dbReference type="Proteomes" id="UP000306420">
    <property type="component" value="Unassembled WGS sequence"/>
</dbReference>
<evidence type="ECO:0000313" key="11">
    <source>
        <dbReference type="EMBL" id="TLQ40055.1"/>
    </source>
</evidence>
<protein>
    <recommendedName>
        <fullName evidence="8 10">Phosphate acyltransferase</fullName>
        <ecNumber evidence="8 10">2.3.1.274</ecNumber>
    </recommendedName>
    <alternativeName>
        <fullName evidence="10">Acyl-ACP phosphotransacylase</fullName>
    </alternativeName>
    <alternativeName>
        <fullName evidence="10">Acyl-[acyl-carrier-protein]--phosphate acyltransferase</fullName>
    </alternativeName>
    <alternativeName>
        <fullName evidence="10">Phosphate-acyl-ACP acyltransferase</fullName>
    </alternativeName>
</protein>
<dbReference type="HAMAP" id="MF_00019">
    <property type="entry name" value="PlsX"/>
    <property type="match status" value="1"/>
</dbReference>
<comment type="subunit">
    <text evidence="9 10">Homodimer. Probably interacts with PlsY.</text>
</comment>
<comment type="pathway">
    <text evidence="10">Lipid metabolism; phospholipid metabolism.</text>
</comment>
<dbReference type="GO" id="GO:0005737">
    <property type="term" value="C:cytoplasm"/>
    <property type="evidence" value="ECO:0007669"/>
    <property type="project" value="UniProtKB-SubCell"/>
</dbReference>
<evidence type="ECO:0000313" key="12">
    <source>
        <dbReference type="Proteomes" id="UP000306420"/>
    </source>
</evidence>
<dbReference type="GO" id="GO:0043811">
    <property type="term" value="F:phosphate:acyl-[acyl carrier protein] acyltransferase activity"/>
    <property type="evidence" value="ECO:0007669"/>
    <property type="project" value="UniProtKB-UniRule"/>
</dbReference>
<dbReference type="Pfam" id="PF02504">
    <property type="entry name" value="FA_synthesis"/>
    <property type="match status" value="1"/>
</dbReference>
<keyword evidence="11" id="KW-0012">Acyltransferase</keyword>
<dbReference type="PANTHER" id="PTHR30100">
    <property type="entry name" value="FATTY ACID/PHOSPHOLIPID SYNTHESIS PROTEIN PLSX"/>
    <property type="match status" value="1"/>
</dbReference>
<gene>
    <name evidence="10 11" type="primary">plsX</name>
    <name evidence="11" type="ORF">FEZ33_09545</name>
</gene>
<reference evidence="11 12" key="1">
    <citation type="submission" date="2019-05" db="EMBL/GenBank/DDBJ databases">
        <title>The metagenome of a microbial culture collection derived from dairy environment covers the genomic content of the human microbiome.</title>
        <authorList>
            <person name="Roder T."/>
            <person name="Wuthrich D."/>
            <person name="Sattari Z."/>
            <person name="Von Ah U."/>
            <person name="Bar C."/>
            <person name="Ronchi F."/>
            <person name="Macpherson A.J."/>
            <person name="Ganal-Vonarburg S.C."/>
            <person name="Bruggmann R."/>
            <person name="Vergeres G."/>
        </authorList>
    </citation>
    <scope>NUCLEOTIDE SEQUENCE [LARGE SCALE GENOMIC DNA]</scope>
    <source>
        <strain evidence="11 12">FAM 24227</strain>
    </source>
</reference>
<evidence type="ECO:0000256" key="6">
    <source>
        <dbReference type="ARBA" id="ARBA00023209"/>
    </source>
</evidence>
<proteinExistence type="inferred from homology"/>
<dbReference type="GO" id="GO:0006633">
    <property type="term" value="P:fatty acid biosynthetic process"/>
    <property type="evidence" value="ECO:0007669"/>
    <property type="project" value="UniProtKB-UniRule"/>
</dbReference>
<evidence type="ECO:0000256" key="3">
    <source>
        <dbReference type="ARBA" id="ARBA00022516"/>
    </source>
</evidence>
<organism evidence="11 12">
    <name type="scientific">Ruoffia tabacinasalis</name>
    <dbReference type="NCBI Taxonomy" id="87458"/>
    <lineage>
        <taxon>Bacteria</taxon>
        <taxon>Bacillati</taxon>
        <taxon>Bacillota</taxon>
        <taxon>Bacilli</taxon>
        <taxon>Lactobacillales</taxon>
        <taxon>Aerococcaceae</taxon>
        <taxon>Ruoffia</taxon>
    </lineage>
</organism>
<evidence type="ECO:0000256" key="5">
    <source>
        <dbReference type="ARBA" id="ARBA00023098"/>
    </source>
</evidence>
<keyword evidence="3 10" id="KW-0444">Lipid biosynthesis</keyword>
<dbReference type="EC" id="2.3.1.274" evidence="8 10"/>
<evidence type="ECO:0000256" key="10">
    <source>
        <dbReference type="HAMAP-Rule" id="MF_00019"/>
    </source>
</evidence>
<name>A0A5R9DVJ7_9LACT</name>
<dbReference type="EMBL" id="VBSP01000039">
    <property type="protein sequence ID" value="TLQ40055.1"/>
    <property type="molecule type" value="Genomic_DNA"/>
</dbReference>
<evidence type="ECO:0000256" key="8">
    <source>
        <dbReference type="ARBA" id="ARBA00024069"/>
    </source>
</evidence>
<dbReference type="OrthoDB" id="9806408at2"/>
<evidence type="ECO:0000256" key="7">
    <source>
        <dbReference type="ARBA" id="ARBA00023264"/>
    </source>
</evidence>
<dbReference type="RefSeq" id="WP_138405159.1">
    <property type="nucleotide sequence ID" value="NZ_VBSP01000039.1"/>
</dbReference>
<dbReference type="GO" id="GO:0008654">
    <property type="term" value="P:phospholipid biosynthetic process"/>
    <property type="evidence" value="ECO:0007669"/>
    <property type="project" value="UniProtKB-KW"/>
</dbReference>
<comment type="catalytic activity">
    <reaction evidence="1 10">
        <text>a fatty acyl-[ACP] + phosphate = an acyl phosphate + holo-[ACP]</text>
        <dbReference type="Rhea" id="RHEA:42292"/>
        <dbReference type="Rhea" id="RHEA-COMP:9685"/>
        <dbReference type="Rhea" id="RHEA-COMP:14125"/>
        <dbReference type="ChEBI" id="CHEBI:43474"/>
        <dbReference type="ChEBI" id="CHEBI:59918"/>
        <dbReference type="ChEBI" id="CHEBI:64479"/>
        <dbReference type="ChEBI" id="CHEBI:138651"/>
        <dbReference type="EC" id="2.3.1.274"/>
    </reaction>
</comment>
<dbReference type="InterPro" id="IPR003664">
    <property type="entry name" value="FA_synthesis"/>
</dbReference>
<keyword evidence="7 10" id="KW-1208">Phospholipid metabolism</keyword>
<accession>A0A5R9DVJ7</accession>
<dbReference type="PANTHER" id="PTHR30100:SF1">
    <property type="entry name" value="PHOSPHATE ACYLTRANSFERASE"/>
    <property type="match status" value="1"/>
</dbReference>
<evidence type="ECO:0000256" key="1">
    <source>
        <dbReference type="ARBA" id="ARBA00001232"/>
    </source>
</evidence>
<sequence>MITIAIDAMGGDNAPKAIVDGANLAIKTFNDIQINLYGDSESIEQYLVKDDRIKVIHTTEIVTGEDEPVRAIRRKKDSSMVVAARDVKEGKADALLSAGNTGALLTAGLLVVGRIKNIDRPGLMPIIPTVSKESPQVILMDAGANAEVKPVNLEQFTVLANFYAKNVLNVENPRIGLLNNGTEEGKGNSITKEAFDLMKQLDNINFIGNVEAKSILTGEVDIVITDGFTGNAVLKTLEGTVKSVVGLLLDTLKNSGLKTKIGAGLIKDSLKETFNNLDDTKQGGAVLLGVKSPVIKAHGSSNDEAIFNAIRQSRTVVSAGVVQDAVNYFEN</sequence>
<comment type="function">
    <text evidence="10">Catalyzes the reversible formation of acyl-phosphate (acyl-PO(4)) from acyl-[acyl-carrier-protein] (acyl-ACP). This enzyme utilizes acyl-ACP as fatty acyl donor, but not acyl-CoA.</text>
</comment>
<keyword evidence="2 10" id="KW-0963">Cytoplasm</keyword>
<comment type="similarity">
    <text evidence="10">Belongs to the PlsX family.</text>
</comment>
<dbReference type="SUPFAM" id="SSF53659">
    <property type="entry name" value="Isocitrate/Isopropylmalate dehydrogenase-like"/>
    <property type="match status" value="1"/>
</dbReference>
<dbReference type="PIRSF" id="PIRSF002465">
    <property type="entry name" value="Phsphlp_syn_PlsX"/>
    <property type="match status" value="1"/>
</dbReference>
<comment type="subcellular location">
    <subcellularLocation>
        <location evidence="10">Cytoplasm</location>
    </subcellularLocation>
    <text evidence="10">Associated with the membrane possibly through PlsY.</text>
</comment>
<evidence type="ECO:0000256" key="9">
    <source>
        <dbReference type="ARBA" id="ARBA00046608"/>
    </source>
</evidence>
<dbReference type="NCBIfam" id="TIGR00182">
    <property type="entry name" value="plsX"/>
    <property type="match status" value="1"/>
</dbReference>
<evidence type="ECO:0000256" key="4">
    <source>
        <dbReference type="ARBA" id="ARBA00022679"/>
    </source>
</evidence>
<dbReference type="UniPathway" id="UPA00085"/>
<keyword evidence="6 10" id="KW-0594">Phospholipid biosynthesis</keyword>
<dbReference type="Gene3D" id="3.40.718.10">
    <property type="entry name" value="Isopropylmalate Dehydrogenase"/>
    <property type="match status" value="1"/>
</dbReference>
<comment type="caution">
    <text evidence="11">The sequence shown here is derived from an EMBL/GenBank/DDBJ whole genome shotgun (WGS) entry which is preliminary data.</text>
</comment>
<evidence type="ECO:0000256" key="2">
    <source>
        <dbReference type="ARBA" id="ARBA00022490"/>
    </source>
</evidence>
<dbReference type="InterPro" id="IPR012281">
    <property type="entry name" value="Phospholipid_synth_PlsX-like"/>
</dbReference>
<dbReference type="AlphaFoldDB" id="A0A5R9DVJ7"/>
<keyword evidence="5 10" id="KW-0443">Lipid metabolism</keyword>